<accession>A0A7J7IFL7</accession>
<gene>
    <name evidence="1" type="ORF">F1559_003693</name>
</gene>
<protein>
    <submittedName>
        <fullName evidence="1">Uncharacterized protein</fullName>
    </submittedName>
</protein>
<proteinExistence type="predicted"/>
<sequence>MGHASRACNQGRAEPWVAAVANSLQIRVRARGKCCGSRIRIDDGCSGKVRNSYARRLFISGRGFACMIRRRKDPRRAHSLDSLGGALAERQVPSPTVPGRRYRFATRQQDMDESLFLQSRGSCSTLDGEALKLAPLLCQKRFLEMGIHWKQQSDRYPKLLSLYVRTTWTMVPIPVTVWFAAYPHTHF</sequence>
<evidence type="ECO:0000313" key="2">
    <source>
        <dbReference type="Proteomes" id="UP000530660"/>
    </source>
</evidence>
<comment type="caution">
    <text evidence="1">The sequence shown here is derived from an EMBL/GenBank/DDBJ whole genome shotgun (WGS) entry which is preliminary data.</text>
</comment>
<reference evidence="1 2" key="1">
    <citation type="journal article" date="2020" name="J. Phycol.">
        <title>Comparative genome analysis reveals Cyanidiococcus gen. nov., a new extremophilic red algal genus sister to Cyanidioschyzon (Cyanidioschyzonaceae, Rhodophyta).</title>
        <authorList>
            <person name="Liu S.-L."/>
            <person name="Chiang Y.-R."/>
            <person name="Yoon H.S."/>
            <person name="Fu H.-Y."/>
        </authorList>
    </citation>
    <scope>NUCLEOTIDE SEQUENCE [LARGE SCALE GENOMIC DNA]</scope>
    <source>
        <strain evidence="1 2">THAL066</strain>
    </source>
</reference>
<evidence type="ECO:0000313" key="1">
    <source>
        <dbReference type="EMBL" id="KAF6001808.1"/>
    </source>
</evidence>
<organism evidence="1 2">
    <name type="scientific">Cyanidiococcus yangmingshanensis</name>
    <dbReference type="NCBI Taxonomy" id="2690220"/>
    <lineage>
        <taxon>Eukaryota</taxon>
        <taxon>Rhodophyta</taxon>
        <taxon>Bangiophyceae</taxon>
        <taxon>Cyanidiales</taxon>
        <taxon>Cyanidiaceae</taxon>
        <taxon>Cyanidiococcus</taxon>
    </lineage>
</organism>
<keyword evidence="2" id="KW-1185">Reference proteome</keyword>
<dbReference type="AlphaFoldDB" id="A0A7J7IFL7"/>
<name>A0A7J7IFL7_9RHOD</name>
<dbReference type="EMBL" id="VWRR01000013">
    <property type="protein sequence ID" value="KAF6001808.1"/>
    <property type="molecule type" value="Genomic_DNA"/>
</dbReference>
<dbReference type="Proteomes" id="UP000530660">
    <property type="component" value="Unassembled WGS sequence"/>
</dbReference>